<proteinExistence type="predicted"/>
<protein>
    <submittedName>
        <fullName evidence="2">I78 family peptidase inhibitor</fullName>
    </submittedName>
</protein>
<dbReference type="EMBL" id="JBHTJG010000011">
    <property type="protein sequence ID" value="MFD0948238.1"/>
    <property type="molecule type" value="Genomic_DNA"/>
</dbReference>
<name>A0ABW3H9W4_9SPHN</name>
<dbReference type="PANTHER" id="PTHR39600:SF1">
    <property type="entry name" value="PEPTIDASE INHIBITOR I78 FAMILY PROTEIN"/>
    <property type="match status" value="1"/>
</dbReference>
<dbReference type="PROSITE" id="PS51257">
    <property type="entry name" value="PROKAR_LIPOPROTEIN"/>
    <property type="match status" value="1"/>
</dbReference>
<accession>A0ABW3H9W4</accession>
<gene>
    <name evidence="2" type="ORF">ACFQ1E_18000</name>
</gene>
<reference evidence="3" key="1">
    <citation type="journal article" date="2019" name="Int. J. Syst. Evol. Microbiol.">
        <title>The Global Catalogue of Microorganisms (GCM) 10K type strain sequencing project: providing services to taxonomists for standard genome sequencing and annotation.</title>
        <authorList>
            <consortium name="The Broad Institute Genomics Platform"/>
            <consortium name="The Broad Institute Genome Sequencing Center for Infectious Disease"/>
            <person name="Wu L."/>
            <person name="Ma J."/>
        </authorList>
    </citation>
    <scope>NUCLEOTIDE SEQUENCE [LARGE SCALE GENOMIC DNA]</scope>
    <source>
        <strain evidence="3">CCUG 62982</strain>
    </source>
</reference>
<evidence type="ECO:0000313" key="2">
    <source>
        <dbReference type="EMBL" id="MFD0948238.1"/>
    </source>
</evidence>
<dbReference type="Gene3D" id="3.30.10.10">
    <property type="entry name" value="Trypsin Inhibitor V, subunit A"/>
    <property type="match status" value="1"/>
</dbReference>
<organism evidence="2 3">
    <name type="scientific">Sphingomonas canadensis</name>
    <dbReference type="NCBI Taxonomy" id="1219257"/>
    <lineage>
        <taxon>Bacteria</taxon>
        <taxon>Pseudomonadati</taxon>
        <taxon>Pseudomonadota</taxon>
        <taxon>Alphaproteobacteria</taxon>
        <taxon>Sphingomonadales</taxon>
        <taxon>Sphingomonadaceae</taxon>
        <taxon>Sphingomonas</taxon>
    </lineage>
</organism>
<sequence>MIRILLPAAALFATAACIPQSQPPAPQPAPAPASGTCNADGVRDLIGKPLTEAVAKEIVARTGSVSMRRIAPGMAVTMDYREDRVNAYVDDANVLTDIRCG</sequence>
<keyword evidence="1" id="KW-0732">Signal</keyword>
<keyword evidence="3" id="KW-1185">Reference proteome</keyword>
<evidence type="ECO:0000256" key="1">
    <source>
        <dbReference type="SAM" id="SignalP"/>
    </source>
</evidence>
<evidence type="ECO:0000313" key="3">
    <source>
        <dbReference type="Proteomes" id="UP001596977"/>
    </source>
</evidence>
<dbReference type="RefSeq" id="WP_264946165.1">
    <property type="nucleotide sequence ID" value="NZ_JAPDRA010000011.1"/>
</dbReference>
<dbReference type="Pfam" id="PF11720">
    <property type="entry name" value="Inhibitor_I78"/>
    <property type="match status" value="1"/>
</dbReference>
<comment type="caution">
    <text evidence="2">The sequence shown here is derived from an EMBL/GenBank/DDBJ whole genome shotgun (WGS) entry which is preliminary data.</text>
</comment>
<dbReference type="InterPro" id="IPR021719">
    <property type="entry name" value="Prot_inh_I78"/>
</dbReference>
<feature type="chain" id="PRO_5046872674" evidence="1">
    <location>
        <begin position="16"/>
        <end position="101"/>
    </location>
</feature>
<dbReference type="PANTHER" id="PTHR39600">
    <property type="entry name" value="PEPTIDASE INHIBITOR I78 FAMILY PROTEIN"/>
    <property type="match status" value="1"/>
</dbReference>
<dbReference type="Proteomes" id="UP001596977">
    <property type="component" value="Unassembled WGS sequence"/>
</dbReference>
<feature type="signal peptide" evidence="1">
    <location>
        <begin position="1"/>
        <end position="15"/>
    </location>
</feature>